<feature type="compositionally biased region" description="Polar residues" evidence="1">
    <location>
        <begin position="1"/>
        <end position="10"/>
    </location>
</feature>
<dbReference type="AlphaFoldDB" id="A0A062VIC2"/>
<keyword evidence="2" id="KW-0472">Membrane</keyword>
<keyword evidence="3" id="KW-0449">Lipoprotein</keyword>
<dbReference type="RefSeq" id="WP_035599632.1">
    <property type="nucleotide sequence ID" value="NZ_ARYM01000015.1"/>
</dbReference>
<feature type="transmembrane region" description="Helical" evidence="2">
    <location>
        <begin position="127"/>
        <end position="150"/>
    </location>
</feature>
<comment type="caution">
    <text evidence="3">The sequence shown here is derived from an EMBL/GenBank/DDBJ whole genome shotgun (WGS) entry which is preliminary data.</text>
</comment>
<feature type="transmembrane region" description="Helical" evidence="2">
    <location>
        <begin position="156"/>
        <end position="178"/>
    </location>
</feature>
<keyword evidence="2" id="KW-0812">Transmembrane</keyword>
<keyword evidence="4" id="KW-1185">Reference proteome</keyword>
<reference evidence="3 4" key="1">
    <citation type="journal article" date="2014" name="Antonie Van Leeuwenhoek">
        <title>Hyphomonas beringensis sp. nov. and Hyphomonas chukchiensis sp. nov., isolated from surface seawater of the Bering Sea and Chukchi Sea.</title>
        <authorList>
            <person name="Li C."/>
            <person name="Lai Q."/>
            <person name="Li G."/>
            <person name="Dong C."/>
            <person name="Wang J."/>
            <person name="Liao Y."/>
            <person name="Shao Z."/>
        </authorList>
    </citation>
    <scope>NUCLEOTIDE SEQUENCE [LARGE SCALE GENOMIC DNA]</scope>
    <source>
        <strain evidence="3 4">PS728</strain>
    </source>
</reference>
<dbReference type="OrthoDB" id="7619140at2"/>
<dbReference type="PATRIC" id="fig|1280954.3.peg.2652"/>
<accession>A0A062VIC2</accession>
<protein>
    <submittedName>
        <fullName evidence="3">Putative lipoprotein</fullName>
    </submittedName>
</protein>
<evidence type="ECO:0000256" key="2">
    <source>
        <dbReference type="SAM" id="Phobius"/>
    </source>
</evidence>
<gene>
    <name evidence="3" type="ORF">HPO_13090</name>
</gene>
<evidence type="ECO:0000313" key="4">
    <source>
        <dbReference type="Proteomes" id="UP000027100"/>
    </source>
</evidence>
<keyword evidence="2" id="KW-1133">Transmembrane helix</keyword>
<dbReference type="EMBL" id="ARYM01000015">
    <property type="protein sequence ID" value="KCZ97791.1"/>
    <property type="molecule type" value="Genomic_DNA"/>
</dbReference>
<dbReference type="STRING" id="1280954.HPO_13090"/>
<evidence type="ECO:0000313" key="3">
    <source>
        <dbReference type="EMBL" id="KCZ97791.1"/>
    </source>
</evidence>
<proteinExistence type="predicted"/>
<feature type="region of interest" description="Disordered" evidence="1">
    <location>
        <begin position="1"/>
        <end position="20"/>
    </location>
</feature>
<evidence type="ECO:0000256" key="1">
    <source>
        <dbReference type="SAM" id="MobiDB-lite"/>
    </source>
</evidence>
<feature type="transmembrane region" description="Helical" evidence="2">
    <location>
        <begin position="84"/>
        <end position="115"/>
    </location>
</feature>
<dbReference type="Proteomes" id="UP000027100">
    <property type="component" value="Unassembled WGS sequence"/>
</dbReference>
<sequence length="196" mass="20200">MTENTASDPQGKTPAPAEAAPTYTLDMQPRRFKRVKLAVFLCALVACLSVAIIGFLVLALSAIFTGLGGMGAGPPTGAGEFGGGFLLAAQLSALNFILFFITIPAAAIVMGLSVARFPYRRIAGVKSYLRWGAIWGAFLVGGTTCLFGLTDSFASGLGALVGGASIGGVAGTFCGFLFHTIVQPARQLTQLDVSVF</sequence>
<feature type="transmembrane region" description="Helical" evidence="2">
    <location>
        <begin position="37"/>
        <end position="64"/>
    </location>
</feature>
<name>A0A062VIC2_9PROT</name>
<organism evidence="3 4">
    <name type="scientific">Hyphomonas polymorpha PS728</name>
    <dbReference type="NCBI Taxonomy" id="1280954"/>
    <lineage>
        <taxon>Bacteria</taxon>
        <taxon>Pseudomonadati</taxon>
        <taxon>Pseudomonadota</taxon>
        <taxon>Alphaproteobacteria</taxon>
        <taxon>Hyphomonadales</taxon>
        <taxon>Hyphomonadaceae</taxon>
        <taxon>Hyphomonas</taxon>
    </lineage>
</organism>